<keyword evidence="8" id="KW-1185">Reference proteome</keyword>
<dbReference type="PANTHER" id="PTHR30055">
    <property type="entry name" value="HTH-TYPE TRANSCRIPTIONAL REGULATOR RUTR"/>
    <property type="match status" value="1"/>
</dbReference>
<keyword evidence="4" id="KW-0804">Transcription</keyword>
<dbReference type="InterPro" id="IPR004111">
    <property type="entry name" value="Repressor_TetR_C"/>
</dbReference>
<evidence type="ECO:0000256" key="4">
    <source>
        <dbReference type="ARBA" id="ARBA00023163"/>
    </source>
</evidence>
<evidence type="ECO:0000313" key="8">
    <source>
        <dbReference type="Proteomes" id="UP000267536"/>
    </source>
</evidence>
<dbReference type="GO" id="GO:0045892">
    <property type="term" value="P:negative regulation of DNA-templated transcription"/>
    <property type="evidence" value="ECO:0007669"/>
    <property type="project" value="InterPro"/>
</dbReference>
<dbReference type="Pfam" id="PF02909">
    <property type="entry name" value="TetR_C_1"/>
    <property type="match status" value="1"/>
</dbReference>
<protein>
    <submittedName>
        <fullName evidence="7">TetR/AcrR family transcriptional regulator</fullName>
    </submittedName>
</protein>
<keyword evidence="2" id="KW-0805">Transcription regulation</keyword>
<feature type="domain" description="HTH tetR-type" evidence="6">
    <location>
        <begin position="6"/>
        <end position="66"/>
    </location>
</feature>
<name>A0A3N4GE68_9ACTN</name>
<dbReference type="PROSITE" id="PS50977">
    <property type="entry name" value="HTH_TETR_2"/>
    <property type="match status" value="1"/>
</dbReference>
<feature type="DNA-binding region" description="H-T-H motif" evidence="5">
    <location>
        <begin position="29"/>
        <end position="48"/>
    </location>
</feature>
<dbReference type="PRINTS" id="PR00400">
    <property type="entry name" value="TETREPRESSOR"/>
</dbReference>
<dbReference type="GO" id="GO:0003700">
    <property type="term" value="F:DNA-binding transcription factor activity"/>
    <property type="evidence" value="ECO:0007669"/>
    <property type="project" value="TreeGrafter"/>
</dbReference>
<dbReference type="PRINTS" id="PR00455">
    <property type="entry name" value="HTHTETR"/>
</dbReference>
<dbReference type="InterPro" id="IPR003012">
    <property type="entry name" value="Tet_transcr_reg_TetR"/>
</dbReference>
<dbReference type="Gene3D" id="1.10.357.10">
    <property type="entry name" value="Tetracycline Repressor, domain 2"/>
    <property type="match status" value="1"/>
</dbReference>
<dbReference type="InterPro" id="IPR001647">
    <property type="entry name" value="HTH_TetR"/>
</dbReference>
<proteinExistence type="predicted"/>
<sequence>MGHGAGLDRRRIVEAALAVADIEGIGGVTMRRVSTELGVTPMAIYRHVASKEELIDLVVDELLRAVDPVDIDGDPSVELASWGSAFHALLVGRPSLAQVMSTRRLQGPVATRAALAILELLRRVGVPDARADDLLVGMFSYTVGAALYRISRTRELSTMGRRVLPDGVPSVSAPGLRDRLAGAELTDRSFTAGLTMIVEGFLAV</sequence>
<dbReference type="OrthoDB" id="2570341at2"/>
<evidence type="ECO:0000256" key="1">
    <source>
        <dbReference type="ARBA" id="ARBA00022491"/>
    </source>
</evidence>
<evidence type="ECO:0000256" key="5">
    <source>
        <dbReference type="PROSITE-ProRule" id="PRU00335"/>
    </source>
</evidence>
<evidence type="ECO:0000259" key="6">
    <source>
        <dbReference type="PROSITE" id="PS50977"/>
    </source>
</evidence>
<dbReference type="InterPro" id="IPR009057">
    <property type="entry name" value="Homeodomain-like_sf"/>
</dbReference>
<dbReference type="AlphaFoldDB" id="A0A3N4GE68"/>
<dbReference type="SUPFAM" id="SSF46689">
    <property type="entry name" value="Homeodomain-like"/>
    <property type="match status" value="1"/>
</dbReference>
<organism evidence="7 8">
    <name type="scientific">Gordonia oryzae</name>
    <dbReference type="NCBI Taxonomy" id="2487349"/>
    <lineage>
        <taxon>Bacteria</taxon>
        <taxon>Bacillati</taxon>
        <taxon>Actinomycetota</taxon>
        <taxon>Actinomycetes</taxon>
        <taxon>Mycobacteriales</taxon>
        <taxon>Gordoniaceae</taxon>
        <taxon>Gordonia</taxon>
    </lineage>
</organism>
<gene>
    <name evidence="7" type="ORF">EF294_18995</name>
</gene>
<keyword evidence="1" id="KW-0678">Repressor</keyword>
<keyword evidence="3 5" id="KW-0238">DNA-binding</keyword>
<dbReference type="GO" id="GO:0046677">
    <property type="term" value="P:response to antibiotic"/>
    <property type="evidence" value="ECO:0007669"/>
    <property type="project" value="InterPro"/>
</dbReference>
<dbReference type="GO" id="GO:0000976">
    <property type="term" value="F:transcription cis-regulatory region binding"/>
    <property type="evidence" value="ECO:0007669"/>
    <property type="project" value="TreeGrafter"/>
</dbReference>
<dbReference type="InterPro" id="IPR036271">
    <property type="entry name" value="Tet_transcr_reg_TetR-rel_C_sf"/>
</dbReference>
<reference evidence="7 8" key="1">
    <citation type="submission" date="2018-11" db="EMBL/GenBank/DDBJ databases">
        <title>Draft genome sequence of Gordonia sp. RS15-1S isolated from rice stems.</title>
        <authorList>
            <person name="Muangham S."/>
        </authorList>
    </citation>
    <scope>NUCLEOTIDE SEQUENCE [LARGE SCALE GENOMIC DNA]</scope>
    <source>
        <strain evidence="7 8">RS15-1S</strain>
    </source>
</reference>
<dbReference type="InterPro" id="IPR050109">
    <property type="entry name" value="HTH-type_TetR-like_transc_reg"/>
</dbReference>
<dbReference type="Proteomes" id="UP000267536">
    <property type="component" value="Unassembled WGS sequence"/>
</dbReference>
<evidence type="ECO:0000256" key="2">
    <source>
        <dbReference type="ARBA" id="ARBA00023015"/>
    </source>
</evidence>
<comment type="caution">
    <text evidence="7">The sequence shown here is derived from an EMBL/GenBank/DDBJ whole genome shotgun (WGS) entry which is preliminary data.</text>
</comment>
<dbReference type="PANTHER" id="PTHR30055:SF151">
    <property type="entry name" value="TRANSCRIPTIONAL REGULATORY PROTEIN"/>
    <property type="match status" value="1"/>
</dbReference>
<accession>A0A3N4GE68</accession>
<evidence type="ECO:0000256" key="3">
    <source>
        <dbReference type="ARBA" id="ARBA00023125"/>
    </source>
</evidence>
<evidence type="ECO:0000313" key="7">
    <source>
        <dbReference type="EMBL" id="RPA57341.1"/>
    </source>
</evidence>
<dbReference type="SUPFAM" id="SSF48498">
    <property type="entry name" value="Tetracyclin repressor-like, C-terminal domain"/>
    <property type="match status" value="1"/>
</dbReference>
<dbReference type="EMBL" id="RKMH01000017">
    <property type="protein sequence ID" value="RPA57341.1"/>
    <property type="molecule type" value="Genomic_DNA"/>
</dbReference>
<dbReference type="Pfam" id="PF00440">
    <property type="entry name" value="TetR_N"/>
    <property type="match status" value="1"/>
</dbReference>